<dbReference type="GO" id="GO:0015768">
    <property type="term" value="P:maltose transport"/>
    <property type="evidence" value="ECO:0007669"/>
    <property type="project" value="TreeGrafter"/>
</dbReference>
<dbReference type="GO" id="GO:0042956">
    <property type="term" value="P:maltodextrin transmembrane transport"/>
    <property type="evidence" value="ECO:0007669"/>
    <property type="project" value="TreeGrafter"/>
</dbReference>
<dbReference type="HOGENOM" id="CLU_031285_10_0_9"/>
<dbReference type="PATRIC" id="fig|1246626.3.peg.594"/>
<evidence type="ECO:0000256" key="3">
    <source>
        <dbReference type="ARBA" id="ARBA00022729"/>
    </source>
</evidence>
<sequence length="436" mass="49240">MSVIRGRGRWVFPSLTSVVAVMVLAGCSAEESDAIEETITIEGKTTVTYWHNHTGRGLEAIRQVVSDFNESQDDIFVQEIYSASTEGDDQRLLTAIAGGNPPDLAHFDRFKVAQYAAENSLEPLTPFIENDQYDMGLYYDYAVDETTYEDDIYAMPITTDSRLLFYNKDRFQEVGLDPENPPTTIEELEDAIEKLSTIEDGRVEELGMVPWTAQGWLYTWAWTFGGDFYDMETNTLTIDHPKNVEALEWLVSIADQYDAATVTSFDTAQGSNEMDPFIQGIYSMKVDGPFSISTIQQYKPDLNYGVTPIPTPTGDDFATWSGGTSVIIPKGAHHAEEAWEFMKYFGSYEGQMTYSEINNQMSVIDKVNEDLYQDDPIMTEFIDILPNSNARPPIPSGQLLWNELDRAVEYAIHGRGEPQELLERVQRRVNQAEAEE</sequence>
<comment type="similarity">
    <text evidence="1">Belongs to the bacterial solute-binding protein 1 family.</text>
</comment>
<dbReference type="RefSeq" id="WP_241741818.1">
    <property type="nucleotide sequence ID" value="NZ_CP003923.1"/>
</dbReference>
<dbReference type="Gene3D" id="3.40.190.10">
    <property type="entry name" value="Periplasmic binding protein-like II"/>
    <property type="match status" value="2"/>
</dbReference>
<evidence type="ECO:0000256" key="1">
    <source>
        <dbReference type="ARBA" id="ARBA00008520"/>
    </source>
</evidence>
<dbReference type="GO" id="GO:1901982">
    <property type="term" value="F:maltose binding"/>
    <property type="evidence" value="ECO:0007669"/>
    <property type="project" value="TreeGrafter"/>
</dbReference>
<dbReference type="InterPro" id="IPR006059">
    <property type="entry name" value="SBP"/>
</dbReference>
<dbReference type="Proteomes" id="UP000027142">
    <property type="component" value="Chromosome"/>
</dbReference>
<organism evidence="4 5">
    <name type="scientific">Shouchella lehensis G1</name>
    <dbReference type="NCBI Taxonomy" id="1246626"/>
    <lineage>
        <taxon>Bacteria</taxon>
        <taxon>Bacillati</taxon>
        <taxon>Bacillota</taxon>
        <taxon>Bacilli</taxon>
        <taxon>Bacillales</taxon>
        <taxon>Bacillaceae</taxon>
        <taxon>Shouchella</taxon>
    </lineage>
</organism>
<keyword evidence="2" id="KW-0813">Transport</keyword>
<dbReference type="eggNOG" id="COG2182">
    <property type="taxonomic scope" value="Bacteria"/>
</dbReference>
<dbReference type="STRING" id="1246626.BleG1_0599"/>
<proteinExistence type="inferred from homology"/>
<evidence type="ECO:0000256" key="2">
    <source>
        <dbReference type="ARBA" id="ARBA00022448"/>
    </source>
</evidence>
<keyword evidence="3" id="KW-0732">Signal</keyword>
<dbReference type="PROSITE" id="PS51257">
    <property type="entry name" value="PROKAR_LIPOPROTEIN"/>
    <property type="match status" value="1"/>
</dbReference>
<dbReference type="PANTHER" id="PTHR30061">
    <property type="entry name" value="MALTOSE-BINDING PERIPLASMIC PROTEIN"/>
    <property type="match status" value="1"/>
</dbReference>
<dbReference type="GO" id="GO:0055052">
    <property type="term" value="C:ATP-binding cassette (ABC) transporter complex, substrate-binding subunit-containing"/>
    <property type="evidence" value="ECO:0007669"/>
    <property type="project" value="TreeGrafter"/>
</dbReference>
<dbReference type="PANTHER" id="PTHR30061:SF50">
    <property type="entry name" value="MALTOSE_MALTODEXTRIN-BINDING PERIPLASMIC PROTEIN"/>
    <property type="match status" value="1"/>
</dbReference>
<dbReference type="SUPFAM" id="SSF53850">
    <property type="entry name" value="Periplasmic binding protein-like II"/>
    <property type="match status" value="1"/>
</dbReference>
<evidence type="ECO:0000313" key="5">
    <source>
        <dbReference type="Proteomes" id="UP000027142"/>
    </source>
</evidence>
<gene>
    <name evidence="4" type="ORF">BleG1_0599</name>
</gene>
<reference evidence="4 5" key="1">
    <citation type="journal article" date="2014" name="Gene">
        <title>A comparative genomic analysis of the alkalitolerant soil bacterium Bacillus lehensis G1.</title>
        <authorList>
            <person name="Noor Y.M."/>
            <person name="Samsulrizal N.H."/>
            <person name="Jema'on N.A."/>
            <person name="Low K.O."/>
            <person name="Ramli A.N."/>
            <person name="Alias N.I."/>
            <person name="Damis S.I."/>
            <person name="Fuzi S.F."/>
            <person name="Isa M.N."/>
            <person name="Murad A.M."/>
            <person name="Raih M.F."/>
            <person name="Bakar F.D."/>
            <person name="Najimudin N."/>
            <person name="Mahadi N.M."/>
            <person name="Illias R.M."/>
        </authorList>
    </citation>
    <scope>NUCLEOTIDE SEQUENCE [LARGE SCALE GENOMIC DNA]</scope>
    <source>
        <strain evidence="4 5">G1</strain>
    </source>
</reference>
<accession>A0A060LSU9</accession>
<keyword evidence="5" id="KW-1185">Reference proteome</keyword>
<evidence type="ECO:0000313" key="4">
    <source>
        <dbReference type="EMBL" id="AIC93207.1"/>
    </source>
</evidence>
<dbReference type="AlphaFoldDB" id="A0A060LSU9"/>
<dbReference type="KEGG" id="ble:BleG1_0599"/>
<protein>
    <submittedName>
        <fullName evidence="4">Extracellular solute-binding transporter</fullName>
    </submittedName>
</protein>
<dbReference type="Pfam" id="PF13416">
    <property type="entry name" value="SBP_bac_8"/>
    <property type="match status" value="1"/>
</dbReference>
<dbReference type="CDD" id="cd14748">
    <property type="entry name" value="PBP2_UgpB"/>
    <property type="match status" value="1"/>
</dbReference>
<dbReference type="EMBL" id="CP003923">
    <property type="protein sequence ID" value="AIC93207.1"/>
    <property type="molecule type" value="Genomic_DNA"/>
</dbReference>
<name>A0A060LSU9_9BACI</name>